<dbReference type="EMBL" id="JAPDRQ010000056">
    <property type="protein sequence ID" value="KAJ9658003.1"/>
    <property type="molecule type" value="Genomic_DNA"/>
</dbReference>
<gene>
    <name evidence="1" type="ORF">H2198_003972</name>
</gene>
<evidence type="ECO:0000313" key="1">
    <source>
        <dbReference type="EMBL" id="KAJ9658003.1"/>
    </source>
</evidence>
<reference evidence="1" key="1">
    <citation type="submission" date="2022-10" db="EMBL/GenBank/DDBJ databases">
        <title>Culturing micro-colonial fungi from biological soil crusts in the Mojave desert and describing Neophaeococcomyces mojavensis, and introducing the new genera and species Taxawa tesnikishii.</title>
        <authorList>
            <person name="Kurbessoian T."/>
            <person name="Stajich J.E."/>
        </authorList>
    </citation>
    <scope>NUCLEOTIDE SEQUENCE</scope>
    <source>
        <strain evidence="1">JES_112</strain>
    </source>
</reference>
<keyword evidence="2" id="KW-1185">Reference proteome</keyword>
<proteinExistence type="predicted"/>
<name>A0ACC3AA91_9EURO</name>
<dbReference type="Proteomes" id="UP001172386">
    <property type="component" value="Unassembled WGS sequence"/>
</dbReference>
<organism evidence="1 2">
    <name type="scientific">Neophaeococcomyces mojaviensis</name>
    <dbReference type="NCBI Taxonomy" id="3383035"/>
    <lineage>
        <taxon>Eukaryota</taxon>
        <taxon>Fungi</taxon>
        <taxon>Dikarya</taxon>
        <taxon>Ascomycota</taxon>
        <taxon>Pezizomycotina</taxon>
        <taxon>Eurotiomycetes</taxon>
        <taxon>Chaetothyriomycetidae</taxon>
        <taxon>Chaetothyriales</taxon>
        <taxon>Chaetothyriales incertae sedis</taxon>
        <taxon>Neophaeococcomyces</taxon>
    </lineage>
</organism>
<sequence>MSFSFNFAGDDISDTEIEDTTTNLARTTISSLSQSQATPAPSLIPAQCHNLPSLLATLPSQLTYNYLTIPSHHSISTLQSKTGTKTTNDSIHTRVPRRSLFDIRQQLMAESDPSDTTDSTNTLLEGLESGDLSNGVYEGGFKTWECAVDLADYISSHLDNLDALDEGTDIHVIELGAGSAIPSLVLLRDVLQQRRTTVQSKDVQQSNGTTRQGQRGKVKFTFCDYNADVLRLCTAANVLLTTATLALGDEQTAAAGNNENEEDIDVDERVVAECLRRLGEADVEVDFISGAWGDEFTKLVRAGMARASGAAEERVARKKILVLASETIYAPESLGVFARTVGDFLAMGDETEEVDVSVYVAAKKVYFGVGGGVAEFEEEIRKLGCRTEMVLDVKDAGVGRVVLEVKVGT</sequence>
<evidence type="ECO:0000313" key="2">
    <source>
        <dbReference type="Proteomes" id="UP001172386"/>
    </source>
</evidence>
<comment type="caution">
    <text evidence="1">The sequence shown here is derived from an EMBL/GenBank/DDBJ whole genome shotgun (WGS) entry which is preliminary data.</text>
</comment>
<accession>A0ACC3AA91</accession>
<protein>
    <submittedName>
        <fullName evidence="1">Uncharacterized protein</fullName>
    </submittedName>
</protein>